<accession>A0A369JGB9</accession>
<dbReference type="AlphaFoldDB" id="A0A369JGB9"/>
<evidence type="ECO:0000313" key="1">
    <source>
        <dbReference type="EMBL" id="RDB19637.1"/>
    </source>
</evidence>
<dbReference type="InParanoid" id="A0A369JGB9"/>
<keyword evidence="2" id="KW-1185">Reference proteome</keyword>
<comment type="caution">
    <text evidence="1">The sequence shown here is derived from an EMBL/GenBank/DDBJ whole genome shotgun (WGS) entry which is preliminary data.</text>
</comment>
<dbReference type="Proteomes" id="UP000076154">
    <property type="component" value="Unassembled WGS sequence"/>
</dbReference>
<name>A0A369JGB9_HYPMA</name>
<gene>
    <name evidence="1" type="ORF">Hypma_013328</name>
</gene>
<organism evidence="1 2">
    <name type="scientific">Hypsizygus marmoreus</name>
    <name type="common">White beech mushroom</name>
    <name type="synonym">Agaricus marmoreus</name>
    <dbReference type="NCBI Taxonomy" id="39966"/>
    <lineage>
        <taxon>Eukaryota</taxon>
        <taxon>Fungi</taxon>
        <taxon>Dikarya</taxon>
        <taxon>Basidiomycota</taxon>
        <taxon>Agaricomycotina</taxon>
        <taxon>Agaricomycetes</taxon>
        <taxon>Agaricomycetidae</taxon>
        <taxon>Agaricales</taxon>
        <taxon>Tricholomatineae</taxon>
        <taxon>Lyophyllaceae</taxon>
        <taxon>Hypsizygus</taxon>
    </lineage>
</organism>
<sequence length="480" mass="53169">MIDDQGNFLKPKAPPCKQTRLIVIQAASESLVSILSKLGCTVALSGDIACHVYGARRVAISVEAVILASATSIPPPPIDALKSTIARMSNGPSCFFIFPTASGGTLCYRDASIEGNKKRTCVIDLMYLFESPARLIQTIGNLPCAPPSYLLLQRLERWETSLAKTSTGPRRAALNDLCDLLSICRQSTLQEEIFSRALHEKSISRVGKYCKAFPEHIDVWRKLGFEVTSPPRSPDVSFAENMDVLLPDMRNDSNELPLENPTRIQMVVVAGKITVDHLHTLGFSCAIFGSLACFLYGNLRAPNDVDILALPPSGASSHLTTEELKTALVTHDPGHFFLVPARHASYQVLYFRLTASPAQTARTSCKVDLVFPGTMHLPALRPSYIHWDEGLPLVPFALLLMQKLQGWDDHRDKRMKQVVDAADVMGLLGLSGVVAVAFARPWRDRGMFEEEFERLSRERVWAFCEAFPEWRKDWGGLGFV</sequence>
<proteinExistence type="predicted"/>
<dbReference type="EMBL" id="LUEZ02000077">
    <property type="protein sequence ID" value="RDB19637.1"/>
    <property type="molecule type" value="Genomic_DNA"/>
</dbReference>
<evidence type="ECO:0000313" key="2">
    <source>
        <dbReference type="Proteomes" id="UP000076154"/>
    </source>
</evidence>
<dbReference type="OrthoDB" id="3133286at2759"/>
<reference evidence="1" key="1">
    <citation type="submission" date="2018-04" db="EMBL/GenBank/DDBJ databases">
        <title>Whole genome sequencing of Hypsizygus marmoreus.</title>
        <authorList>
            <person name="Choi I.-G."/>
            <person name="Min B."/>
            <person name="Kim J.-G."/>
            <person name="Kim S."/>
            <person name="Oh Y.-L."/>
            <person name="Kong W.-S."/>
            <person name="Park H."/>
            <person name="Jeong J."/>
            <person name="Song E.-S."/>
        </authorList>
    </citation>
    <scope>NUCLEOTIDE SEQUENCE [LARGE SCALE GENOMIC DNA]</scope>
    <source>
        <strain evidence="1">51987-8</strain>
    </source>
</reference>
<protein>
    <submittedName>
        <fullName evidence="1">Uncharacterized protein</fullName>
    </submittedName>
</protein>